<dbReference type="EMBL" id="OD001468">
    <property type="protein sequence ID" value="CAD7401986.1"/>
    <property type="molecule type" value="Genomic_DNA"/>
</dbReference>
<name>A0A7R9CU13_TIMPO</name>
<gene>
    <name evidence="1" type="ORF">TPSB3V08_LOCUS3373</name>
</gene>
<protein>
    <submittedName>
        <fullName evidence="1">Uncharacterized protein</fullName>
    </submittedName>
</protein>
<sequence length="235" mass="27248">MWVTQRLCEPILSKEIKKAKRGSERKAKSTENQRKYIGPGEQVLRRVGDVTTKPPSLPEVGTKEGKDPISKTTLNYKHFNITFLDTISANDRQRYIDQVHRKRFYKVTNVIMLQDIKDVVLFLVEQILPNSFLSFFATPQTAISSNLPKDTPDNIESIVDHFSGECQSRKIAQPCYSRGREITTGQHRYGFSETRSETVFEDPYERTLVRSNMNLHQDMDKLSIKDYLQKLEQPF</sequence>
<evidence type="ECO:0000313" key="1">
    <source>
        <dbReference type="EMBL" id="CAD7401986.1"/>
    </source>
</evidence>
<proteinExistence type="predicted"/>
<dbReference type="AlphaFoldDB" id="A0A7R9CU13"/>
<accession>A0A7R9CU13</accession>
<organism evidence="1">
    <name type="scientific">Timema poppense</name>
    <name type="common">Walking stick</name>
    <dbReference type="NCBI Taxonomy" id="170557"/>
    <lineage>
        <taxon>Eukaryota</taxon>
        <taxon>Metazoa</taxon>
        <taxon>Ecdysozoa</taxon>
        <taxon>Arthropoda</taxon>
        <taxon>Hexapoda</taxon>
        <taxon>Insecta</taxon>
        <taxon>Pterygota</taxon>
        <taxon>Neoptera</taxon>
        <taxon>Polyneoptera</taxon>
        <taxon>Phasmatodea</taxon>
        <taxon>Timematodea</taxon>
        <taxon>Timematoidea</taxon>
        <taxon>Timematidae</taxon>
        <taxon>Timema</taxon>
    </lineage>
</organism>
<reference evidence="1" key="1">
    <citation type="submission" date="2020-11" db="EMBL/GenBank/DDBJ databases">
        <authorList>
            <person name="Tran Van P."/>
        </authorList>
    </citation>
    <scope>NUCLEOTIDE SEQUENCE</scope>
</reference>